<dbReference type="InterPro" id="IPR055729">
    <property type="entry name" value="DUF7305"/>
</dbReference>
<reference evidence="2 3" key="1">
    <citation type="submission" date="2016-10" db="EMBL/GenBank/DDBJ databases">
        <authorList>
            <person name="de Groot N.N."/>
        </authorList>
    </citation>
    <scope>NUCLEOTIDE SEQUENCE [LARGE SCALE GENOMIC DNA]</scope>
    <source>
        <strain evidence="2 3">743A</strain>
    </source>
</reference>
<keyword evidence="3" id="KW-1185">Reference proteome</keyword>
<dbReference type="Gene3D" id="1.10.10.2520">
    <property type="entry name" value="Cell wall hydrolase SleB, domain 1"/>
    <property type="match status" value="1"/>
</dbReference>
<dbReference type="PANTHER" id="PTHR32305">
    <property type="match status" value="1"/>
</dbReference>
<proteinExistence type="predicted"/>
<gene>
    <name evidence="2" type="ORF">SAMN05661086_03228</name>
</gene>
<sequence>MQEEIEDITKKVKVTDIKERTKLKSKKIISLLLTITSMLISLCGTNLTTKAEQKESYIENICVTDDILVNADKITLNGTNYSDQTLLSEVCNHSNTGNRDSFILHNYFINGNVDEEKSIMIENQERILNAKFSDTDMEINHVKFLNANLGALKNIQITGEDIASDNIILYSESGDITINNHTNINFRGLIYAPNGTVTIHANNLNIDGTVVAKSINLDAEVININNQSTLSDYIMEQPELQNTKIGDYSFEYDSFGTTQQINHEGDVYAQYSYTNNLAHQLNEIRYINGDSVQYYYNENGQLTGIGSNNDSNLDMEYRYDEENQLVEKIDYKNNLKTFYFDKKLCVYKMKNGQDIFWYEQSKDGYDNLVEAIQPDVTVNGTDLLYKYDLNHNKVQEEYKLKNSGDIFEVQEGGKSIFYTYDAERQLTRVDNVNLGISYLYSYDAIGNLVKKETYEYTKGNLTKLLNCNNIYFDDNKPDRMIQFNSNTFLYDSMGNPTKYFDWSMQWTKGRQLVELKDSQNSIQYHYDDVNRVSKTVNGVETDFRYTNSKVSYQSDGTDTLEFQIDTKYNYTGFLLNKKVYIYVKNLLGDIVAIENEEGTVVCTYQYDAWGNVIQITGDMRIGQLNPIRYRSYYFDSETGFYYLGSRYYNPETCRFLNADEYCLCIDNNKNMYQYCENNPMYYIDDSGYYAMQNSNIIQYVEDTVYSYINSGGNNIPTDDKYLIATVAGEAIGQNTTARRAVASVIVNRTVTRYSSNGNYYSTVSWPYQYTSYLTNEYNKCMNYLNSRNGSSTLYEPLIETCLKVGYRIVSDITSGCVLFYSPQLVSGQPNWDFTILQEVFISGVSTSTFRFYKLK</sequence>
<name>A0A1I6LDP9_9FIRM</name>
<accession>A0A1I6LDP9</accession>
<evidence type="ECO:0000313" key="3">
    <source>
        <dbReference type="Proteomes" id="UP000199659"/>
    </source>
</evidence>
<dbReference type="Gene3D" id="2.180.10.10">
    <property type="entry name" value="RHS repeat-associated core"/>
    <property type="match status" value="1"/>
</dbReference>
<dbReference type="OrthoDB" id="9815752at2"/>
<dbReference type="AlphaFoldDB" id="A0A1I6LDP9"/>
<dbReference type="InterPro" id="IPR042047">
    <property type="entry name" value="SleB_dom1"/>
</dbReference>
<feature type="domain" description="DUF7305" evidence="1">
    <location>
        <begin position="140"/>
        <end position="221"/>
    </location>
</feature>
<dbReference type="Pfam" id="PF23981">
    <property type="entry name" value="DUF7305"/>
    <property type="match status" value="1"/>
</dbReference>
<evidence type="ECO:0000259" key="1">
    <source>
        <dbReference type="Pfam" id="PF23981"/>
    </source>
</evidence>
<dbReference type="NCBIfam" id="TIGR03696">
    <property type="entry name" value="Rhs_assc_core"/>
    <property type="match status" value="1"/>
</dbReference>
<evidence type="ECO:0000313" key="2">
    <source>
        <dbReference type="EMBL" id="SFS01388.1"/>
    </source>
</evidence>
<organism evidence="2 3">
    <name type="scientific">Anaeromicropila populeti</name>
    <dbReference type="NCBI Taxonomy" id="37658"/>
    <lineage>
        <taxon>Bacteria</taxon>
        <taxon>Bacillati</taxon>
        <taxon>Bacillota</taxon>
        <taxon>Clostridia</taxon>
        <taxon>Lachnospirales</taxon>
        <taxon>Lachnospiraceae</taxon>
        <taxon>Anaeromicropila</taxon>
    </lineage>
</organism>
<dbReference type="InterPro" id="IPR022385">
    <property type="entry name" value="Rhs_assc_core"/>
</dbReference>
<dbReference type="Proteomes" id="UP000199659">
    <property type="component" value="Unassembled WGS sequence"/>
</dbReference>
<dbReference type="STRING" id="37658.SAMN05661086_03228"/>
<dbReference type="EMBL" id="FOYZ01000015">
    <property type="protein sequence ID" value="SFS01388.1"/>
    <property type="molecule type" value="Genomic_DNA"/>
</dbReference>
<protein>
    <submittedName>
        <fullName evidence="2">RHS repeat-associated core domain-containing protein</fullName>
    </submittedName>
</protein>
<dbReference type="PANTHER" id="PTHR32305:SF15">
    <property type="entry name" value="PROTEIN RHSA-RELATED"/>
    <property type="match status" value="1"/>
</dbReference>
<dbReference type="InterPro" id="IPR050708">
    <property type="entry name" value="T6SS_VgrG/RHS"/>
</dbReference>